<evidence type="ECO:0000313" key="2">
    <source>
        <dbReference type="EMBL" id="RRJ64538.1"/>
    </source>
</evidence>
<sequence>MKKGILSVLLLLLSALLGFGSFFLVVNVIFSSSNTLVSGRNTTVFFKNLLFLVMILVGYGLLLMWVKKKRSFLIILLNVALFFTLLFSAAPLSLKISSLQMDDVPAPNLEERLRIYDEVKEKIIVSKLPYELNVVESEEYNKADKYKISIVLINKRAQLEFKAQMFGLIRV</sequence>
<protein>
    <submittedName>
        <fullName evidence="2">Uncharacterized protein</fullName>
    </submittedName>
</protein>
<dbReference type="RefSeq" id="WP_128632343.1">
    <property type="nucleotide sequence ID" value="NZ_RRCN01000001.1"/>
</dbReference>
<proteinExistence type="predicted"/>
<keyword evidence="1" id="KW-1133">Transmembrane helix</keyword>
<dbReference type="AlphaFoldDB" id="A0A3P3U4N6"/>
<keyword evidence="1" id="KW-0812">Transmembrane</keyword>
<dbReference type="EMBL" id="RRCN01000001">
    <property type="protein sequence ID" value="RRJ64538.1"/>
    <property type="molecule type" value="Genomic_DNA"/>
</dbReference>
<organism evidence="2 3">
    <name type="scientific">Paenibacillus oralis</name>
    <dbReference type="NCBI Taxonomy" id="2490856"/>
    <lineage>
        <taxon>Bacteria</taxon>
        <taxon>Bacillati</taxon>
        <taxon>Bacillota</taxon>
        <taxon>Bacilli</taxon>
        <taxon>Bacillales</taxon>
        <taxon>Paenibacillaceae</taxon>
        <taxon>Paenibacillus</taxon>
    </lineage>
</organism>
<accession>A0A3P3U4N6</accession>
<reference evidence="2 3" key="1">
    <citation type="submission" date="2018-11" db="EMBL/GenBank/DDBJ databases">
        <title>Genome sequencing of Paenibacillus sp. KCOM 3021 (= ChDC PVNT-B20).</title>
        <authorList>
            <person name="Kook J.-K."/>
            <person name="Park S.-N."/>
            <person name="Lim Y.K."/>
        </authorList>
    </citation>
    <scope>NUCLEOTIDE SEQUENCE [LARGE SCALE GENOMIC DNA]</scope>
    <source>
        <strain evidence="2 3">KCOM 3021</strain>
    </source>
</reference>
<evidence type="ECO:0000256" key="1">
    <source>
        <dbReference type="SAM" id="Phobius"/>
    </source>
</evidence>
<keyword evidence="3" id="KW-1185">Reference proteome</keyword>
<name>A0A3P3U4N6_9BACL</name>
<keyword evidence="1" id="KW-0472">Membrane</keyword>
<comment type="caution">
    <text evidence="2">The sequence shown here is derived from an EMBL/GenBank/DDBJ whole genome shotgun (WGS) entry which is preliminary data.</text>
</comment>
<dbReference type="Proteomes" id="UP000267017">
    <property type="component" value="Unassembled WGS sequence"/>
</dbReference>
<evidence type="ECO:0000313" key="3">
    <source>
        <dbReference type="Proteomes" id="UP000267017"/>
    </source>
</evidence>
<gene>
    <name evidence="2" type="ORF">EHV15_17600</name>
</gene>
<feature type="transmembrane region" description="Helical" evidence="1">
    <location>
        <begin position="44"/>
        <end position="65"/>
    </location>
</feature>
<feature type="transmembrane region" description="Helical" evidence="1">
    <location>
        <begin position="72"/>
        <end position="94"/>
    </location>
</feature>